<dbReference type="Proteomes" id="UP000197208">
    <property type="component" value="Unassembled WGS sequence"/>
</dbReference>
<reference evidence="1 2" key="1">
    <citation type="submission" date="2017-05" db="EMBL/GenBank/DDBJ databases">
        <title>De novo genome assembly of Deniococcus indicus strain DR1.</title>
        <authorList>
            <person name="Chauhan D."/>
            <person name="Yennamalli R.M."/>
            <person name="Priyadarshini R."/>
        </authorList>
    </citation>
    <scope>NUCLEOTIDE SEQUENCE [LARGE SCALE GENOMIC DNA]</scope>
    <source>
        <strain evidence="1 2">DR1</strain>
    </source>
</reference>
<sequence>MTAPTPDVIYGDQSLFRFMVLTEPTAVRPANFDATALELPELSTSDMPVTIATVARDTPAMYGTPAAGGGPTSWAKPKAGQGSWTITLTGNVQPTAPQRAAMTALRAARGKYVWVERRTDAETVNEGGCALVTSTGKPIPVEGIVTFTVGLTGWGQHFEDTSTAV</sequence>
<gene>
    <name evidence="1" type="ORF">CBQ26_09110</name>
</gene>
<evidence type="ECO:0008006" key="3">
    <source>
        <dbReference type="Google" id="ProtNLM"/>
    </source>
</evidence>
<organism evidence="1 2">
    <name type="scientific">Deinococcus indicus</name>
    <dbReference type="NCBI Taxonomy" id="223556"/>
    <lineage>
        <taxon>Bacteria</taxon>
        <taxon>Thermotogati</taxon>
        <taxon>Deinococcota</taxon>
        <taxon>Deinococci</taxon>
        <taxon>Deinococcales</taxon>
        <taxon>Deinococcaceae</taxon>
        <taxon>Deinococcus</taxon>
    </lineage>
</organism>
<evidence type="ECO:0000313" key="1">
    <source>
        <dbReference type="EMBL" id="OWL96525.1"/>
    </source>
</evidence>
<evidence type="ECO:0000313" key="2">
    <source>
        <dbReference type="Proteomes" id="UP000197208"/>
    </source>
</evidence>
<dbReference type="EMBL" id="NHMK01000011">
    <property type="protein sequence ID" value="OWL96525.1"/>
    <property type="molecule type" value="Genomic_DNA"/>
</dbReference>
<protein>
    <recommendedName>
        <fullName evidence="3">Phage tail protein</fullName>
    </recommendedName>
</protein>
<keyword evidence="2" id="KW-1185">Reference proteome</keyword>
<dbReference type="AlphaFoldDB" id="A0A2D0A7Z6"/>
<dbReference type="OrthoDB" id="69314at2"/>
<proteinExistence type="predicted"/>
<name>A0A2D0A7Z6_9DEIO</name>
<comment type="caution">
    <text evidence="1">The sequence shown here is derived from an EMBL/GenBank/DDBJ whole genome shotgun (WGS) entry which is preliminary data.</text>
</comment>
<accession>A0A2D0A7Z6</accession>
<dbReference type="RefSeq" id="WP_088248314.1">
    <property type="nucleotide sequence ID" value="NZ_NHMK01000011.1"/>
</dbReference>